<keyword evidence="2" id="KW-1185">Reference proteome</keyword>
<dbReference type="AlphaFoldDB" id="A0AAV6P9R2"/>
<proteinExistence type="predicted"/>
<evidence type="ECO:0000313" key="1">
    <source>
        <dbReference type="EMBL" id="KAG7454154.1"/>
    </source>
</evidence>
<gene>
    <name evidence="1" type="ORF">JOB18_032948</name>
</gene>
<protein>
    <submittedName>
        <fullName evidence="1">Uncharacterized protein</fullName>
    </submittedName>
</protein>
<accession>A0AAV6P9R2</accession>
<sequence>MVFLNEDTERKQRRQLSKHKGIEDFNCLWASDGDNPNLCGPERTAENYDAAVERLQTEDTPDAEGVKRKSVFNSLKYFNVCQPGLPPCQGHDIFEGVLSYDVALYVKYFIKKKAWFTYSSLNLRINSSNTVPLMLKLVKQLNSQDRPYRTGIF</sequence>
<comment type="caution">
    <text evidence="1">The sequence shown here is derived from an EMBL/GenBank/DDBJ whole genome shotgun (WGS) entry which is preliminary data.</text>
</comment>
<organism evidence="1 2">
    <name type="scientific">Solea senegalensis</name>
    <name type="common">Senegalese sole</name>
    <dbReference type="NCBI Taxonomy" id="28829"/>
    <lineage>
        <taxon>Eukaryota</taxon>
        <taxon>Metazoa</taxon>
        <taxon>Chordata</taxon>
        <taxon>Craniata</taxon>
        <taxon>Vertebrata</taxon>
        <taxon>Euteleostomi</taxon>
        <taxon>Actinopterygii</taxon>
        <taxon>Neopterygii</taxon>
        <taxon>Teleostei</taxon>
        <taxon>Neoteleostei</taxon>
        <taxon>Acanthomorphata</taxon>
        <taxon>Carangaria</taxon>
        <taxon>Pleuronectiformes</taxon>
        <taxon>Pleuronectoidei</taxon>
        <taxon>Soleidae</taxon>
        <taxon>Solea</taxon>
    </lineage>
</organism>
<name>A0AAV6P9R2_SOLSE</name>
<dbReference type="Proteomes" id="UP000693946">
    <property type="component" value="Unassembled WGS sequence"/>
</dbReference>
<dbReference type="EMBL" id="JAGKHQ010001652">
    <property type="protein sequence ID" value="KAG7454154.1"/>
    <property type="molecule type" value="Genomic_DNA"/>
</dbReference>
<evidence type="ECO:0000313" key="2">
    <source>
        <dbReference type="Proteomes" id="UP000693946"/>
    </source>
</evidence>
<reference evidence="1 2" key="1">
    <citation type="journal article" date="2021" name="Sci. Rep.">
        <title>Chromosome anchoring in Senegalese sole (Solea senegalensis) reveals sex-associated markers and genome rearrangements in flatfish.</title>
        <authorList>
            <person name="Guerrero-Cozar I."/>
            <person name="Gomez-Garrido J."/>
            <person name="Berbel C."/>
            <person name="Martinez-Blanch J.F."/>
            <person name="Alioto T."/>
            <person name="Claros M.G."/>
            <person name="Gagnaire P.A."/>
            <person name="Manchado M."/>
        </authorList>
    </citation>
    <scope>NUCLEOTIDE SEQUENCE [LARGE SCALE GENOMIC DNA]</scope>
    <source>
        <strain evidence="1">Sse05_10M</strain>
    </source>
</reference>